<keyword evidence="1" id="KW-1185">Reference proteome</keyword>
<proteinExistence type="predicted"/>
<dbReference type="AlphaFoldDB" id="A0A915J300"/>
<dbReference type="Proteomes" id="UP000887565">
    <property type="component" value="Unplaced"/>
</dbReference>
<evidence type="ECO:0000313" key="1">
    <source>
        <dbReference type="Proteomes" id="UP000887565"/>
    </source>
</evidence>
<evidence type="ECO:0000313" key="2">
    <source>
        <dbReference type="WBParaSite" id="nRc.2.0.1.t20842-RA"/>
    </source>
</evidence>
<name>A0A915J300_ROMCU</name>
<dbReference type="OMA" id="DFRIMKN"/>
<dbReference type="WBParaSite" id="nRc.2.0.1.t20842-RA">
    <property type="protein sequence ID" value="nRc.2.0.1.t20842-RA"/>
    <property type="gene ID" value="nRc.2.0.1.g20842"/>
</dbReference>
<organism evidence="1 2">
    <name type="scientific">Romanomermis culicivorax</name>
    <name type="common">Nematode worm</name>
    <dbReference type="NCBI Taxonomy" id="13658"/>
    <lineage>
        <taxon>Eukaryota</taxon>
        <taxon>Metazoa</taxon>
        <taxon>Ecdysozoa</taxon>
        <taxon>Nematoda</taxon>
        <taxon>Enoplea</taxon>
        <taxon>Dorylaimia</taxon>
        <taxon>Mermithida</taxon>
        <taxon>Mermithoidea</taxon>
        <taxon>Mermithidae</taxon>
        <taxon>Romanomermis</taxon>
    </lineage>
</organism>
<accession>A0A915J300</accession>
<protein>
    <submittedName>
        <fullName evidence="2">Uncharacterized protein</fullName>
    </submittedName>
</protein>
<reference evidence="2" key="1">
    <citation type="submission" date="2022-11" db="UniProtKB">
        <authorList>
            <consortium name="WormBaseParasite"/>
        </authorList>
    </citation>
    <scope>IDENTIFICATION</scope>
</reference>
<sequence length="268" mass="31199">MKRKCSWDQVVKLPNSKIFATLRNRKLLFRLDTNDLEIDTMSYLNFVPGKMIYNQQFDTLWIHGLDKNSGHLYFLSKVSTLNNNSRFRPQLLTNTKLNVTRIFIPSDENFTHGYLVGKNDPYKLSKIDLTNGRIVNNNDIDLKFHGCVPDQLIFVEQRSTIIVNCDDYNHFSTNLFKTTRLFIDYLTDEVIDSSRMIRDNPSLINTFDLAVSADNWLIYPDSNFGQWLLYALSSDGTYLLKFDFRIMKNKAPQGHRHHAVDAKIKKTG</sequence>